<name>A0AAU9FRZ4_DROMD</name>
<dbReference type="Proteomes" id="UP001500889">
    <property type="component" value="Chromosome J"/>
</dbReference>
<dbReference type="AlphaFoldDB" id="A0AAU9FRZ4"/>
<protein>
    <submittedName>
        <fullName evidence="1">Uncharacterized protein</fullName>
    </submittedName>
</protein>
<dbReference type="EMBL" id="AP029265">
    <property type="protein sequence ID" value="BFF98266.1"/>
    <property type="molecule type" value="Genomic_DNA"/>
</dbReference>
<keyword evidence="2" id="KW-1185">Reference proteome</keyword>
<gene>
    <name evidence="1" type="ORF">DMAD_06467</name>
</gene>
<accession>A0AAU9FRZ4</accession>
<reference evidence="1 2" key="1">
    <citation type="submission" date="2024-02" db="EMBL/GenBank/DDBJ databases">
        <title>A chromosome-level genome assembly of Drosophila madeirensis, a fruit fly species endemic to Madeira island.</title>
        <authorList>
            <person name="Tomihara K."/>
            <person name="Llopart A."/>
            <person name="Yamamoto D."/>
        </authorList>
    </citation>
    <scope>NUCLEOTIDE SEQUENCE [LARGE SCALE GENOMIC DNA]</scope>
    <source>
        <strain evidence="1 2">RF1</strain>
    </source>
</reference>
<sequence length="64" mass="7045">MESSRKDVYIPIVLAVMAAYSRPVPLDEIVDGVMELLCSLRDPIDFEGATGDRHRAGNISGIRK</sequence>
<proteinExistence type="predicted"/>
<organism evidence="1 2">
    <name type="scientific">Drosophila madeirensis</name>
    <name type="common">Fruit fly</name>
    <dbReference type="NCBI Taxonomy" id="30013"/>
    <lineage>
        <taxon>Eukaryota</taxon>
        <taxon>Metazoa</taxon>
        <taxon>Ecdysozoa</taxon>
        <taxon>Arthropoda</taxon>
        <taxon>Hexapoda</taxon>
        <taxon>Insecta</taxon>
        <taxon>Pterygota</taxon>
        <taxon>Neoptera</taxon>
        <taxon>Endopterygota</taxon>
        <taxon>Diptera</taxon>
        <taxon>Brachycera</taxon>
        <taxon>Muscomorpha</taxon>
        <taxon>Ephydroidea</taxon>
        <taxon>Drosophilidae</taxon>
        <taxon>Drosophila</taxon>
        <taxon>Sophophora</taxon>
    </lineage>
</organism>
<evidence type="ECO:0000313" key="2">
    <source>
        <dbReference type="Proteomes" id="UP001500889"/>
    </source>
</evidence>
<evidence type="ECO:0000313" key="1">
    <source>
        <dbReference type="EMBL" id="BFF98266.1"/>
    </source>
</evidence>